<name>A0A433CZW2_9FUNG</name>
<dbReference type="EMBL" id="RBNI01009531">
    <property type="protein sequence ID" value="RUP44133.1"/>
    <property type="molecule type" value="Genomic_DNA"/>
</dbReference>
<evidence type="ECO:0000313" key="1">
    <source>
        <dbReference type="EMBL" id="RUP44133.1"/>
    </source>
</evidence>
<dbReference type="AlphaFoldDB" id="A0A433CZW2"/>
<dbReference type="OrthoDB" id="2963168at2759"/>
<evidence type="ECO:0000313" key="2">
    <source>
        <dbReference type="Proteomes" id="UP000268093"/>
    </source>
</evidence>
<reference evidence="1 2" key="1">
    <citation type="journal article" date="2018" name="New Phytol.">
        <title>Phylogenomics of Endogonaceae and evolution of mycorrhizas within Mucoromycota.</title>
        <authorList>
            <person name="Chang Y."/>
            <person name="Desiro A."/>
            <person name="Na H."/>
            <person name="Sandor L."/>
            <person name="Lipzen A."/>
            <person name="Clum A."/>
            <person name="Barry K."/>
            <person name="Grigoriev I.V."/>
            <person name="Martin F.M."/>
            <person name="Stajich J.E."/>
            <person name="Smith M.E."/>
            <person name="Bonito G."/>
            <person name="Spatafora J.W."/>
        </authorList>
    </citation>
    <scope>NUCLEOTIDE SEQUENCE [LARGE SCALE GENOMIC DNA]</scope>
    <source>
        <strain evidence="1 2">GMNB39</strain>
    </source>
</reference>
<proteinExistence type="predicted"/>
<dbReference type="Proteomes" id="UP000268093">
    <property type="component" value="Unassembled WGS sequence"/>
</dbReference>
<sequence>MNEKIDGRTGDSVKEKIPANGADWDSTSINRRVLKMVEDIFGHNRYQAMTEDLGGFMNLNREIEIAKCSFNLETDVLLALPYDFTADECSDVSSTQTVETYSIVKKVGVIY</sequence>
<comment type="caution">
    <text evidence="1">The sequence shown here is derived from an EMBL/GenBank/DDBJ whole genome shotgun (WGS) entry which is preliminary data.</text>
</comment>
<organism evidence="1 2">
    <name type="scientific">Jimgerdemannia flammicorona</name>
    <dbReference type="NCBI Taxonomy" id="994334"/>
    <lineage>
        <taxon>Eukaryota</taxon>
        <taxon>Fungi</taxon>
        <taxon>Fungi incertae sedis</taxon>
        <taxon>Mucoromycota</taxon>
        <taxon>Mucoromycotina</taxon>
        <taxon>Endogonomycetes</taxon>
        <taxon>Endogonales</taxon>
        <taxon>Endogonaceae</taxon>
        <taxon>Jimgerdemannia</taxon>
    </lineage>
</organism>
<gene>
    <name evidence="1" type="ORF">BC936DRAFT_149894</name>
</gene>
<protein>
    <submittedName>
        <fullName evidence="1">Uncharacterized protein</fullName>
    </submittedName>
</protein>
<keyword evidence="2" id="KW-1185">Reference proteome</keyword>
<accession>A0A433CZW2</accession>